<dbReference type="PROSITE" id="PS50801">
    <property type="entry name" value="STAS"/>
    <property type="match status" value="1"/>
</dbReference>
<accession>A0ABQ6Z6H0</accession>
<dbReference type="InterPro" id="IPR058548">
    <property type="entry name" value="MlaB-like_STAS"/>
</dbReference>
<dbReference type="EMBL" id="PDWN01000008">
    <property type="protein sequence ID" value="KAF1694330.1"/>
    <property type="molecule type" value="Genomic_DNA"/>
</dbReference>
<name>A0ABQ6Z6H0_9GAMM</name>
<dbReference type="InterPro" id="IPR036513">
    <property type="entry name" value="STAS_dom_sf"/>
</dbReference>
<comment type="caution">
    <text evidence="2">The sequence shown here is derived from an EMBL/GenBank/DDBJ whole genome shotgun (WGS) entry which is preliminary data.</text>
</comment>
<dbReference type="Pfam" id="PF13466">
    <property type="entry name" value="STAS_2"/>
    <property type="match status" value="1"/>
</dbReference>
<protein>
    <submittedName>
        <fullName evidence="2">Anti-sigma B factor antagonist</fullName>
    </submittedName>
</protein>
<evidence type="ECO:0000313" key="2">
    <source>
        <dbReference type="EMBL" id="KAF1694330.1"/>
    </source>
</evidence>
<gene>
    <name evidence="2" type="ORF">CSC65_09050</name>
</gene>
<dbReference type="SUPFAM" id="SSF52091">
    <property type="entry name" value="SpoIIaa-like"/>
    <property type="match status" value="1"/>
</dbReference>
<reference evidence="2 3" key="1">
    <citation type="submission" date="2017-10" db="EMBL/GenBank/DDBJ databases">
        <title>Whole genome sequencing of members of genus Pseudoxanthomonas.</title>
        <authorList>
            <person name="Kumar S."/>
            <person name="Bansal K."/>
            <person name="Kaur A."/>
            <person name="Patil P."/>
            <person name="Sharma S."/>
            <person name="Patil P.B."/>
        </authorList>
    </citation>
    <scope>NUCLEOTIDE SEQUENCE [LARGE SCALE GENOMIC DNA]</scope>
    <source>
        <strain evidence="2 3">DSM 17801</strain>
    </source>
</reference>
<dbReference type="Gene3D" id="3.30.750.24">
    <property type="entry name" value="STAS domain"/>
    <property type="match status" value="1"/>
</dbReference>
<dbReference type="RefSeq" id="WP_162410272.1">
    <property type="nucleotide sequence ID" value="NZ_CP093331.1"/>
</dbReference>
<feature type="domain" description="STAS" evidence="1">
    <location>
        <begin position="18"/>
        <end position="77"/>
    </location>
</feature>
<evidence type="ECO:0000259" key="1">
    <source>
        <dbReference type="PROSITE" id="PS50801"/>
    </source>
</evidence>
<dbReference type="Proteomes" id="UP000788419">
    <property type="component" value="Unassembled WGS sequence"/>
</dbReference>
<organism evidence="2 3">
    <name type="scientific">Pseudoxanthomonas daejeonensis</name>
    <dbReference type="NCBI Taxonomy" id="266062"/>
    <lineage>
        <taxon>Bacteria</taxon>
        <taxon>Pseudomonadati</taxon>
        <taxon>Pseudomonadota</taxon>
        <taxon>Gammaproteobacteria</taxon>
        <taxon>Lysobacterales</taxon>
        <taxon>Lysobacteraceae</taxon>
        <taxon>Pseudoxanthomonas</taxon>
    </lineage>
</organism>
<dbReference type="InterPro" id="IPR002645">
    <property type="entry name" value="STAS_dom"/>
</dbReference>
<sequence length="102" mass="10483">MAHTDPGHGLSLHRDGSVLRLGGLLDRAAATGAWPALLPQLEGVRTVDLSGVQRLDSAGLALLAEALERLDAPVIVGTPDGLAELRAAYRLDAALGFADPAP</sequence>
<proteinExistence type="predicted"/>
<keyword evidence="3" id="KW-1185">Reference proteome</keyword>
<evidence type="ECO:0000313" key="3">
    <source>
        <dbReference type="Proteomes" id="UP000788419"/>
    </source>
</evidence>